<dbReference type="HOGENOM" id="CLU_069296_0_0_2"/>
<dbReference type="AlphaFoldDB" id="A2BLQ9"/>
<dbReference type="InterPro" id="IPR010581">
    <property type="entry name" value="DUF1152"/>
</dbReference>
<evidence type="ECO:0000313" key="2">
    <source>
        <dbReference type="Proteomes" id="UP000002593"/>
    </source>
</evidence>
<evidence type="ECO:0000313" key="1">
    <source>
        <dbReference type="EMBL" id="ABM80920.1"/>
    </source>
</evidence>
<accession>A2BLQ9</accession>
<sequence>MCIAESLFEFKPHCVLVVSTGGGGDVTSALVLAGALGRTGVAVVTAVGVWERFVRDPEPGPVPLESLVGVERGEHVARLLRGCYAIRSGRYVLPSACNALRVVDTTVYAVDMWRGSLGIAMALQELAGLHGCDAALVVDVGGDILASGCEKGLWSPLGDSVGLAGVLESGLPAVLAIHGLGADGELSEEELLEKMALVARQKGYRWIRGLDGEDVELLEKLITVVYTEASRMPLLAVKGHYGRLSIRRGTRMVRISLVQAATFFLDAVVAAEYTLAKLVRGTTSLEEARRRLNMAGVYTELDLEEDLRMAGRGDPEAADPVKVREEGRQRLAPCIANRGQLSPEQ</sequence>
<dbReference type="Proteomes" id="UP000002593">
    <property type="component" value="Chromosome"/>
</dbReference>
<dbReference type="EMBL" id="CP000493">
    <property type="protein sequence ID" value="ABM80920.1"/>
    <property type="molecule type" value="Genomic_DNA"/>
</dbReference>
<gene>
    <name evidence="1" type="ordered locus">Hbut_1077</name>
</gene>
<reference evidence="1 2" key="1">
    <citation type="journal article" date="2007" name="Archaea">
        <title>The genome of Hyperthermus butylicus: a sulfur-reducing, peptide fermenting, neutrophilic Crenarchaeote growing up to 108 degrees C.</title>
        <authorList>
            <person name="Brugger K."/>
            <person name="Chen L."/>
            <person name="Stark M."/>
            <person name="Zibat A."/>
            <person name="Redder P."/>
            <person name="Ruepp A."/>
            <person name="Awayez M."/>
            <person name="She Q."/>
            <person name="Garrett R.A."/>
            <person name="Klenk H.P."/>
        </authorList>
    </citation>
    <scope>NUCLEOTIDE SEQUENCE [LARGE SCALE GENOMIC DNA]</scope>
    <source>
        <strain evidence="2">DSM 5456 / JCM 9403 / PLM1-5</strain>
    </source>
</reference>
<dbReference type="RefSeq" id="WP_011822238.1">
    <property type="nucleotide sequence ID" value="NC_008818.1"/>
</dbReference>
<organism evidence="1 2">
    <name type="scientific">Hyperthermus butylicus (strain DSM 5456 / JCM 9403 / PLM1-5)</name>
    <dbReference type="NCBI Taxonomy" id="415426"/>
    <lineage>
        <taxon>Archaea</taxon>
        <taxon>Thermoproteota</taxon>
        <taxon>Thermoprotei</taxon>
        <taxon>Desulfurococcales</taxon>
        <taxon>Pyrodictiaceae</taxon>
        <taxon>Hyperthermus</taxon>
    </lineage>
</organism>
<dbReference type="KEGG" id="hbu:Hbut_1077"/>
<keyword evidence="2" id="KW-1185">Reference proteome</keyword>
<dbReference type="Pfam" id="PF06626">
    <property type="entry name" value="DUF1152"/>
    <property type="match status" value="1"/>
</dbReference>
<dbReference type="OrthoDB" id="275458at2157"/>
<dbReference type="EnsemblBacteria" id="ABM80920">
    <property type="protein sequence ID" value="ABM80920"/>
    <property type="gene ID" value="Hbut_1077"/>
</dbReference>
<dbReference type="STRING" id="415426.Hbut_1077"/>
<name>A2BLQ9_HYPBU</name>
<proteinExistence type="predicted"/>
<protein>
    <submittedName>
        <fullName evidence="1">Conserved archaeal protein</fullName>
    </submittedName>
</protein>
<dbReference type="eggNOG" id="arCOG04164">
    <property type="taxonomic scope" value="Archaea"/>
</dbReference>
<dbReference type="GeneID" id="4781820"/>